<dbReference type="GO" id="GO:0005975">
    <property type="term" value="P:carbohydrate metabolic process"/>
    <property type="evidence" value="ECO:0007669"/>
    <property type="project" value="InterPro"/>
</dbReference>
<sequence>MSLLVNDRMLWPKGRRKAFTLSYDDGVTQDIKLVEILNKYGVKATFNINAGLFGQKNTVSAGKKEVSHIKLSREEITAIYKGHEIAVHGQYHKCLVGMDIARCVDEILECRKELERLEGKPVTGFAYAFGAYDEVVIKALEACGISYARTIEPTRKFDLPKNFLTWHPTCHHDDERIYDLADEFLSDGIYFSFTTPAKLFYVWGHSYEFDQNENWDHIDRLINKIAGRDDVWYATNIEIRDYVEAYRRLVYSADGELVYNPSTIPVYLGGIFTKEFIEVLPGETKKLLKPINM</sequence>
<gene>
    <name evidence="3" type="ORF">HHT355_0110</name>
</gene>
<dbReference type="InterPro" id="IPR011330">
    <property type="entry name" value="Glyco_hydro/deAcase_b/a-brl"/>
</dbReference>
<protein>
    <recommendedName>
        <fullName evidence="2">NodB homology domain-containing protein</fullName>
    </recommendedName>
</protein>
<name>A0A0H5SE55_HERHM</name>
<accession>A0A0H5SE55</accession>
<evidence type="ECO:0000313" key="3">
    <source>
        <dbReference type="EMBL" id="CRZ33325.1"/>
    </source>
</evidence>
<evidence type="ECO:0000259" key="2">
    <source>
        <dbReference type="PROSITE" id="PS51677"/>
    </source>
</evidence>
<dbReference type="InterPro" id="IPR002509">
    <property type="entry name" value="NODB_dom"/>
</dbReference>
<dbReference type="CDD" id="cd10967">
    <property type="entry name" value="CE4_GLA_like_6s"/>
    <property type="match status" value="1"/>
</dbReference>
<dbReference type="SUPFAM" id="SSF88713">
    <property type="entry name" value="Glycoside hydrolase/deacetylase"/>
    <property type="match status" value="1"/>
</dbReference>
<dbReference type="PANTHER" id="PTHR34216:SF11">
    <property type="entry name" value="CHITOOLIGOSACCHARIDE DEACETYLASE"/>
    <property type="match status" value="1"/>
</dbReference>
<feature type="domain" description="NodB homology" evidence="2">
    <location>
        <begin position="17"/>
        <end position="234"/>
    </location>
</feature>
<dbReference type="RefSeq" id="WP_199179134.1">
    <property type="nucleotide sequence ID" value="NZ_CVTD020000005.1"/>
</dbReference>
<dbReference type="Proteomes" id="UP000236497">
    <property type="component" value="Unassembled WGS sequence"/>
</dbReference>
<dbReference type="InterPro" id="IPR051398">
    <property type="entry name" value="Polysacch_Deacetylase"/>
</dbReference>
<reference evidence="3 4" key="1">
    <citation type="submission" date="2015-06" db="EMBL/GenBank/DDBJ databases">
        <authorList>
            <person name="Wibberg Daniel"/>
        </authorList>
    </citation>
    <scope>NUCLEOTIDE SEQUENCE [LARGE SCALE GENOMIC DNA]</scope>
    <source>
        <strain evidence="3 4">T3/55T</strain>
    </source>
</reference>
<dbReference type="PANTHER" id="PTHR34216">
    <property type="match status" value="1"/>
</dbReference>
<dbReference type="Pfam" id="PF01522">
    <property type="entry name" value="Polysacc_deac_1"/>
    <property type="match status" value="1"/>
</dbReference>
<evidence type="ECO:0000256" key="1">
    <source>
        <dbReference type="ARBA" id="ARBA00022729"/>
    </source>
</evidence>
<evidence type="ECO:0000313" key="4">
    <source>
        <dbReference type="Proteomes" id="UP000236497"/>
    </source>
</evidence>
<dbReference type="EMBL" id="CVTD020000005">
    <property type="protein sequence ID" value="CRZ33325.1"/>
    <property type="molecule type" value="Genomic_DNA"/>
</dbReference>
<dbReference type="Gene3D" id="3.20.20.370">
    <property type="entry name" value="Glycoside hydrolase/deacetylase"/>
    <property type="match status" value="1"/>
</dbReference>
<dbReference type="PROSITE" id="PS51677">
    <property type="entry name" value="NODB"/>
    <property type="match status" value="1"/>
</dbReference>
<keyword evidence="4" id="KW-1185">Reference proteome</keyword>
<dbReference type="GO" id="GO:0016810">
    <property type="term" value="F:hydrolase activity, acting on carbon-nitrogen (but not peptide) bonds"/>
    <property type="evidence" value="ECO:0007669"/>
    <property type="project" value="InterPro"/>
</dbReference>
<organism evidence="3 4">
    <name type="scientific">Herbinix hemicellulosilytica</name>
    <dbReference type="NCBI Taxonomy" id="1564487"/>
    <lineage>
        <taxon>Bacteria</taxon>
        <taxon>Bacillati</taxon>
        <taxon>Bacillota</taxon>
        <taxon>Clostridia</taxon>
        <taxon>Lachnospirales</taxon>
        <taxon>Lachnospiraceae</taxon>
        <taxon>Herbinix</taxon>
    </lineage>
</organism>
<proteinExistence type="predicted"/>
<keyword evidence="1" id="KW-0732">Signal</keyword>
<dbReference type="AlphaFoldDB" id="A0A0H5SE55"/>